<accession>A0AAV8YR22</accession>
<dbReference type="SUPFAM" id="SSF53098">
    <property type="entry name" value="Ribonuclease H-like"/>
    <property type="match status" value="1"/>
</dbReference>
<evidence type="ECO:0000256" key="5">
    <source>
        <dbReference type="ARBA" id="ARBA00023242"/>
    </source>
</evidence>
<evidence type="ECO:0000256" key="1">
    <source>
        <dbReference type="ARBA" id="ARBA00004123"/>
    </source>
</evidence>
<dbReference type="PANTHER" id="PTHR46481">
    <property type="entry name" value="ZINC FINGER BED DOMAIN-CONTAINING PROTEIN 4"/>
    <property type="match status" value="1"/>
</dbReference>
<proteinExistence type="predicted"/>
<keyword evidence="2" id="KW-0479">Metal-binding</keyword>
<organism evidence="6 7">
    <name type="scientific">Aromia moschata</name>
    <dbReference type="NCBI Taxonomy" id="1265417"/>
    <lineage>
        <taxon>Eukaryota</taxon>
        <taxon>Metazoa</taxon>
        <taxon>Ecdysozoa</taxon>
        <taxon>Arthropoda</taxon>
        <taxon>Hexapoda</taxon>
        <taxon>Insecta</taxon>
        <taxon>Pterygota</taxon>
        <taxon>Neoptera</taxon>
        <taxon>Endopterygota</taxon>
        <taxon>Coleoptera</taxon>
        <taxon>Polyphaga</taxon>
        <taxon>Cucujiformia</taxon>
        <taxon>Chrysomeloidea</taxon>
        <taxon>Cerambycidae</taxon>
        <taxon>Cerambycinae</taxon>
        <taxon>Callichromatini</taxon>
        <taxon>Aromia</taxon>
    </lineage>
</organism>
<evidence type="ECO:0000313" key="7">
    <source>
        <dbReference type="Proteomes" id="UP001162162"/>
    </source>
</evidence>
<evidence type="ECO:0000313" key="6">
    <source>
        <dbReference type="EMBL" id="KAJ8953453.1"/>
    </source>
</evidence>
<dbReference type="AlphaFoldDB" id="A0AAV8YR22"/>
<keyword evidence="7" id="KW-1185">Reference proteome</keyword>
<comment type="subcellular location">
    <subcellularLocation>
        <location evidence="1">Nucleus</location>
    </subcellularLocation>
</comment>
<dbReference type="EMBL" id="JAPWTK010000056">
    <property type="protein sequence ID" value="KAJ8953453.1"/>
    <property type="molecule type" value="Genomic_DNA"/>
</dbReference>
<dbReference type="PANTHER" id="PTHR46481:SF10">
    <property type="entry name" value="ZINC FINGER BED DOMAIN-CONTAINING PROTEIN 39"/>
    <property type="match status" value="1"/>
</dbReference>
<comment type="caution">
    <text evidence="6">The sequence shown here is derived from an EMBL/GenBank/DDBJ whole genome shotgun (WGS) entry which is preliminary data.</text>
</comment>
<reference evidence="6" key="1">
    <citation type="journal article" date="2023" name="Insect Mol. Biol.">
        <title>Genome sequencing provides insights into the evolution of gene families encoding plant cell wall-degrading enzymes in longhorned beetles.</title>
        <authorList>
            <person name="Shin N.R."/>
            <person name="Okamura Y."/>
            <person name="Kirsch R."/>
            <person name="Pauchet Y."/>
        </authorList>
    </citation>
    <scope>NUCLEOTIDE SEQUENCE</scope>
    <source>
        <strain evidence="6">AMC_N1</strain>
    </source>
</reference>
<dbReference type="Proteomes" id="UP001162162">
    <property type="component" value="Unassembled WGS sequence"/>
</dbReference>
<keyword evidence="4" id="KW-0862">Zinc</keyword>
<gene>
    <name evidence="6" type="ORF">NQ318_023572</name>
</gene>
<keyword evidence="3" id="KW-0863">Zinc-finger</keyword>
<evidence type="ECO:0000256" key="4">
    <source>
        <dbReference type="ARBA" id="ARBA00022833"/>
    </source>
</evidence>
<protein>
    <submittedName>
        <fullName evidence="6">Uncharacterized protein</fullName>
    </submittedName>
</protein>
<keyword evidence="5" id="KW-0539">Nucleus</keyword>
<dbReference type="GO" id="GO:0008270">
    <property type="term" value="F:zinc ion binding"/>
    <property type="evidence" value="ECO:0007669"/>
    <property type="project" value="UniProtKB-KW"/>
</dbReference>
<name>A0AAV8YR22_9CUCU</name>
<evidence type="ECO:0000256" key="2">
    <source>
        <dbReference type="ARBA" id="ARBA00022723"/>
    </source>
</evidence>
<dbReference type="GO" id="GO:0005634">
    <property type="term" value="C:nucleus"/>
    <property type="evidence" value="ECO:0007669"/>
    <property type="project" value="UniProtKB-SubCell"/>
</dbReference>
<dbReference type="InterPro" id="IPR052035">
    <property type="entry name" value="ZnF_BED_domain_contain"/>
</dbReference>
<evidence type="ECO:0000256" key="3">
    <source>
        <dbReference type="ARBA" id="ARBA00022771"/>
    </source>
</evidence>
<dbReference type="InterPro" id="IPR012337">
    <property type="entry name" value="RNaseH-like_sf"/>
</dbReference>
<sequence>MISNHSTVSMTTLQVRKKNDNAGRDIINDLPSTSAASDAVANTSSALSSTRSTAQQKLTTYLPRKIGKTTEKEINEKCLQLFITDYQRFPRICPRPKPFLSTAKQKKNSATLIPARYEECLNDCRQLLKSVKKICLTTDCWTSVNTESFIALTGHFINDDFELQSVLLECSHLMGQHTSQILASTINRIVTDWGLSEKVILVVSDNASNIKNAIIKDLGWKHFGCFAHTINLICYVLLKKQQKPLVGKITQLVHL</sequence>